<dbReference type="PANTHER" id="PTHR31458">
    <property type="entry name" value="POLYGALACTURONASE 1 BETA-LIKE PROTEIN 2"/>
    <property type="match status" value="1"/>
</dbReference>
<evidence type="ECO:0000256" key="4">
    <source>
        <dbReference type="ARBA" id="ARBA00022523"/>
    </source>
</evidence>
<dbReference type="InterPro" id="IPR004873">
    <property type="entry name" value="BURP_dom"/>
</dbReference>
<keyword evidence="5 7" id="KW-0732">Signal</keyword>
<gene>
    <name evidence="9" type="ORF">Fmac_008828</name>
</gene>
<keyword evidence="3" id="KW-0964">Secreted</keyword>
<dbReference type="SMART" id="SM01045">
    <property type="entry name" value="BURP"/>
    <property type="match status" value="1"/>
</dbReference>
<dbReference type="PANTHER" id="PTHR31458:SF9">
    <property type="entry name" value="POLYGALACTURONASE-1 NON-CATALYTIC SUBUNIT BETA"/>
    <property type="match status" value="1"/>
</dbReference>
<evidence type="ECO:0000256" key="3">
    <source>
        <dbReference type="ARBA" id="ARBA00022512"/>
    </source>
</evidence>
<dbReference type="Proteomes" id="UP001603857">
    <property type="component" value="Unassembled WGS sequence"/>
</dbReference>
<evidence type="ECO:0000259" key="8">
    <source>
        <dbReference type="PROSITE" id="PS51277"/>
    </source>
</evidence>
<comment type="subcellular location">
    <subcellularLocation>
        <location evidence="1">Secreted</location>
        <location evidence="1">Cell wall</location>
    </subcellularLocation>
    <subcellularLocation>
        <location evidence="2">Secreted</location>
        <location evidence="2">Extracellular space</location>
        <location evidence="2">Apoplast</location>
    </subcellularLocation>
</comment>
<feature type="domain" description="BURP" evidence="8">
    <location>
        <begin position="425"/>
        <end position="639"/>
    </location>
</feature>
<reference evidence="9 10" key="1">
    <citation type="submission" date="2024-08" db="EMBL/GenBank/DDBJ databases">
        <title>Insights into the chromosomal genome structure of Flemingia macrophylla.</title>
        <authorList>
            <person name="Ding Y."/>
            <person name="Zhao Y."/>
            <person name="Bi W."/>
            <person name="Wu M."/>
            <person name="Zhao G."/>
            <person name="Gong Y."/>
            <person name="Li W."/>
            <person name="Zhang P."/>
        </authorList>
    </citation>
    <scope>NUCLEOTIDE SEQUENCE [LARGE SCALE GENOMIC DNA]</scope>
    <source>
        <strain evidence="9">DYQJB</strain>
        <tissue evidence="9">Leaf</tissue>
    </source>
</reference>
<dbReference type="Pfam" id="PF03181">
    <property type="entry name" value="BURP"/>
    <property type="match status" value="1"/>
</dbReference>
<name>A0ABD1MYJ2_9FABA</name>
<keyword evidence="4" id="KW-0052">Apoplast</keyword>
<evidence type="ECO:0000256" key="1">
    <source>
        <dbReference type="ARBA" id="ARBA00004191"/>
    </source>
</evidence>
<evidence type="ECO:0000256" key="5">
    <source>
        <dbReference type="ARBA" id="ARBA00022729"/>
    </source>
</evidence>
<proteinExistence type="predicted"/>
<evidence type="ECO:0000256" key="2">
    <source>
        <dbReference type="ARBA" id="ARBA00004271"/>
    </source>
</evidence>
<organism evidence="9 10">
    <name type="scientific">Flemingia macrophylla</name>
    <dbReference type="NCBI Taxonomy" id="520843"/>
    <lineage>
        <taxon>Eukaryota</taxon>
        <taxon>Viridiplantae</taxon>
        <taxon>Streptophyta</taxon>
        <taxon>Embryophyta</taxon>
        <taxon>Tracheophyta</taxon>
        <taxon>Spermatophyta</taxon>
        <taxon>Magnoliopsida</taxon>
        <taxon>eudicotyledons</taxon>
        <taxon>Gunneridae</taxon>
        <taxon>Pentapetalae</taxon>
        <taxon>rosids</taxon>
        <taxon>fabids</taxon>
        <taxon>Fabales</taxon>
        <taxon>Fabaceae</taxon>
        <taxon>Papilionoideae</taxon>
        <taxon>50 kb inversion clade</taxon>
        <taxon>NPAAA clade</taxon>
        <taxon>indigoferoid/millettioid clade</taxon>
        <taxon>Phaseoleae</taxon>
        <taxon>Flemingia</taxon>
    </lineage>
</organism>
<keyword evidence="3" id="KW-0134">Cell wall</keyword>
<dbReference type="EMBL" id="JBGMDY010000003">
    <property type="protein sequence ID" value="KAL2340888.1"/>
    <property type="molecule type" value="Genomic_DNA"/>
</dbReference>
<protein>
    <recommendedName>
        <fullName evidence="8">BURP domain-containing protein</fullName>
    </recommendedName>
</protein>
<evidence type="ECO:0000256" key="7">
    <source>
        <dbReference type="SAM" id="SignalP"/>
    </source>
</evidence>
<evidence type="ECO:0000313" key="10">
    <source>
        <dbReference type="Proteomes" id="UP001603857"/>
    </source>
</evidence>
<dbReference type="PROSITE" id="PS51277">
    <property type="entry name" value="BURP"/>
    <property type="match status" value="1"/>
</dbReference>
<dbReference type="AlphaFoldDB" id="A0ABD1MYJ2"/>
<evidence type="ECO:0000256" key="6">
    <source>
        <dbReference type="ARBA" id="ARBA00023180"/>
    </source>
</evidence>
<comment type="caution">
    <text evidence="9">The sequence shown here is derived from an EMBL/GenBank/DDBJ whole genome shotgun (WGS) entry which is preliminary data.</text>
</comment>
<keyword evidence="10" id="KW-1185">Reference proteome</keyword>
<evidence type="ECO:0000313" key="9">
    <source>
        <dbReference type="EMBL" id="KAL2340888.1"/>
    </source>
</evidence>
<accession>A0ABD1MYJ2</accession>
<keyword evidence="6" id="KW-0325">Glycoprotein</keyword>
<feature type="chain" id="PRO_5044756054" description="BURP domain-containing protein" evidence="7">
    <location>
        <begin position="28"/>
        <end position="640"/>
    </location>
</feature>
<sequence>MNIHFFRFCFCFFFFFVSFSSFHVSEATDTSKGMPLPQTQHCPKQINPFSPKASLIRYWKNRVSNGLPIPHFLLSKASPLTPHHYATLNSLLNKKPKPFTHKLHRSLCSSPNLFCSFDDTPPNTPQSQNDDANFAVYNNKHFANYGSSRVGGLDSFKNYSNGLNANNDAFRKYSTAATRRAGQFQNYAENGNVANTNFSSYGSAAAQTSTDFNSYDKTVNVPNLGFTTYDSGASSHKLSFTSYGNETNSGSQTFTSYGKRVRGGTSEFASYAGDANILQSEFNSYGDFSAGASNDSFKFYSLNGNNPRHVFKSYGAGSSGSAADNFLSYRNRANVGDDSFQSYAARSKSGAATFANYGMSFNVGNDSFTEYGKGASGESTFGFKSYGLGRAFMLYNKNGVSFSEYRNFSASSGKSVNKWIEEGKFFRECTIKEGNVMVMPDIKDKMPARTFLPLSIASKLPFSSSRIEEMREVFDAREGSWTERVVVKALKECERAPSRGETKRCVSSAEEMIEFAVSVVGPRAAVRTTENVNGSGSSVMIGRVYAVDGGKAIKAVSCHQSLYPYLLYYCHAVPQVRVYEADILHVHTREKINHGVAICHLDTSAWGPQHGAFLALGFGPGKIEVCHWIFENDMTWTTAD</sequence>
<dbReference type="GO" id="GO:0048046">
    <property type="term" value="C:apoplast"/>
    <property type="evidence" value="ECO:0007669"/>
    <property type="project" value="UniProtKB-SubCell"/>
</dbReference>
<feature type="signal peptide" evidence="7">
    <location>
        <begin position="1"/>
        <end position="27"/>
    </location>
</feature>
<dbReference type="InterPro" id="IPR051897">
    <property type="entry name" value="PG-associated_BURP"/>
</dbReference>